<gene>
    <name evidence="1" type="ORF">MAGMO_3624</name>
</gene>
<dbReference type="AlphaFoldDB" id="A0A1S7LNP6"/>
<dbReference type="EMBL" id="LO017727">
    <property type="protein sequence ID" value="CRH07757.1"/>
    <property type="molecule type" value="Genomic_DNA"/>
</dbReference>
<reference evidence="1" key="1">
    <citation type="submission" date="2015-04" db="EMBL/GenBank/DDBJ databases">
        <authorList>
            <person name="Syromyatnikov M.Y."/>
            <person name="Popov V.N."/>
        </authorList>
    </citation>
    <scope>NUCLEOTIDE SEQUENCE</scope>
    <source>
        <strain evidence="1">MO-1</strain>
    </source>
</reference>
<evidence type="ECO:0000313" key="1">
    <source>
        <dbReference type="EMBL" id="CRH07757.1"/>
    </source>
</evidence>
<name>A0A1S7LNP6_MAGMO</name>
<proteinExistence type="predicted"/>
<organism evidence="1">
    <name type="scientific">Magnetococcus massalia (strain MO-1)</name>
    <dbReference type="NCBI Taxonomy" id="451514"/>
    <lineage>
        <taxon>Bacteria</taxon>
        <taxon>Pseudomonadati</taxon>
        <taxon>Pseudomonadota</taxon>
        <taxon>Magnetococcia</taxon>
        <taxon>Magnetococcales</taxon>
        <taxon>Magnetococcaceae</taxon>
        <taxon>Magnetococcus</taxon>
    </lineage>
</organism>
<sequence length="272" mass="30303">MFNATYADISRVSAVYVSQSTTSASGVQRTQSIYAVSATQSSARFSPQAQTLSQMSQLEDELNGLMGEEPQLTHQQMMDVHAIHEQLNTLFETQSPTAEQISVEEDLFAQLEGIFGPPPELTDEESARVEEIFDDLERLDALMEAFDGDSSFEDLLPQQAMMQGRQQADPLSFELATLLGPVPMMPFEIHDQIEGIYEQLQAMFGDLGLSEEDQSNVDGMFAQLLDLLAPPPIPDHVQARMTAIEDEINALMERVEVQEQRFETYDKSGLSV</sequence>
<protein>
    <submittedName>
        <fullName evidence="1">Uncharacterized protein</fullName>
    </submittedName>
</protein>
<accession>A0A1S7LNP6</accession>